<protein>
    <submittedName>
        <fullName evidence="3">Uncharacterized protein</fullName>
    </submittedName>
</protein>
<dbReference type="PATRIC" id="fig|1297742.4.peg.1197"/>
<reference evidence="3 4" key="1">
    <citation type="journal article" date="2016" name="PLoS ONE">
        <title>Complete Genome Sequence and Comparative Genomics of a Novel Myxobacterium Myxococcus hansupus.</title>
        <authorList>
            <person name="Sharma G."/>
            <person name="Narwani T."/>
            <person name="Subramanian S."/>
        </authorList>
    </citation>
    <scope>NUCLEOTIDE SEQUENCE [LARGE SCALE GENOMIC DNA]</scope>
    <source>
        <strain evidence="4">mixupus</strain>
    </source>
</reference>
<keyword evidence="2" id="KW-1133">Transmembrane helix</keyword>
<dbReference type="STRING" id="1297742.A176_001179"/>
<keyword evidence="2" id="KW-0812">Transmembrane</keyword>
<dbReference type="Proteomes" id="UP000009026">
    <property type="component" value="Chromosome"/>
</dbReference>
<organism evidence="3 4">
    <name type="scientific">Pseudomyxococcus hansupus</name>
    <dbReference type="NCBI Taxonomy" id="1297742"/>
    <lineage>
        <taxon>Bacteria</taxon>
        <taxon>Pseudomonadati</taxon>
        <taxon>Myxococcota</taxon>
        <taxon>Myxococcia</taxon>
        <taxon>Myxococcales</taxon>
        <taxon>Cystobacterineae</taxon>
        <taxon>Myxococcaceae</taxon>
        <taxon>Pseudomyxococcus</taxon>
    </lineage>
</organism>
<feature type="transmembrane region" description="Helical" evidence="2">
    <location>
        <begin position="89"/>
        <end position="111"/>
    </location>
</feature>
<gene>
    <name evidence="3" type="ORF">A176_001179</name>
</gene>
<feature type="transmembrane region" description="Helical" evidence="2">
    <location>
        <begin position="123"/>
        <end position="142"/>
    </location>
</feature>
<evidence type="ECO:0000256" key="1">
    <source>
        <dbReference type="SAM" id="MobiDB-lite"/>
    </source>
</evidence>
<evidence type="ECO:0000313" key="3">
    <source>
        <dbReference type="EMBL" id="AKQ64267.1"/>
    </source>
</evidence>
<feature type="region of interest" description="Disordered" evidence="1">
    <location>
        <begin position="172"/>
        <end position="192"/>
    </location>
</feature>
<keyword evidence="2" id="KW-0472">Membrane</keyword>
<dbReference type="KEGG" id="mym:A176_001179"/>
<feature type="compositionally biased region" description="Low complexity" evidence="1">
    <location>
        <begin position="175"/>
        <end position="184"/>
    </location>
</feature>
<name>A0A0H4X8T2_9BACT</name>
<keyword evidence="4" id="KW-1185">Reference proteome</keyword>
<accession>A0A0H4X8T2</accession>
<evidence type="ECO:0000313" key="4">
    <source>
        <dbReference type="Proteomes" id="UP000009026"/>
    </source>
</evidence>
<dbReference type="AlphaFoldDB" id="A0A0H4X8T2"/>
<proteinExistence type="predicted"/>
<dbReference type="EMBL" id="CP012109">
    <property type="protein sequence ID" value="AKQ64267.1"/>
    <property type="molecule type" value="Genomic_DNA"/>
</dbReference>
<sequence length="192" mass="20826">MRAFGLVPQDSRRAARSFEECRACFEGNHMIIWGSRLFGKVDAVPGLGYVATQFAHINYLPLFPMKSWLVVSEEGNGWRGQAIPLSWKSVLVAWGRVALIAAAAVSFFSGLGTYGDHGVRGGMPSWALTLLFIAAVIASYVWSGIAKASPERALEIARQADIPESSLDELRRAAEAPVAAPVPAQRWTPPES</sequence>
<evidence type="ECO:0000256" key="2">
    <source>
        <dbReference type="SAM" id="Phobius"/>
    </source>
</evidence>